<name>A0A249N153_SPHXE</name>
<sequence length="161" mass="18453">MHDLHKDFGGEIFDYTAVVDGDIEKYAGGYDWPVHRGAMLGWDNTARRLTDSRIFHGATPYGFRRWVKTILEQETRFNPGPESLMFINAWNEWAEGTYLEPDQRWGTSNLEAFASGVQAVPGIRTVRWPRARRCNPKSRPRLRGSDPVRPKRCCDLPACLA</sequence>
<dbReference type="Proteomes" id="UP000217141">
    <property type="component" value="Plasmid p5"/>
</dbReference>
<dbReference type="Gene3D" id="3.20.20.80">
    <property type="entry name" value="Glycosidases"/>
    <property type="match status" value="1"/>
</dbReference>
<dbReference type="EMBL" id="CP022751">
    <property type="protein sequence ID" value="ASY47147.1"/>
    <property type="molecule type" value="Genomic_DNA"/>
</dbReference>
<proteinExistence type="predicted"/>
<gene>
    <name evidence="1" type="ORF">CJD35_22035</name>
</gene>
<dbReference type="InterPro" id="IPR032719">
    <property type="entry name" value="WbsX"/>
</dbReference>
<keyword evidence="1" id="KW-0614">Plasmid</keyword>
<dbReference type="KEGG" id="shyd:CJD35_22035"/>
<dbReference type="RefSeq" id="WP_095687579.1">
    <property type="nucleotide sequence ID" value="NZ_CP022751.1"/>
</dbReference>
<dbReference type="PANTHER" id="PTHR41244">
    <property type="entry name" value="RHAMNAN SYNTHESIS F"/>
    <property type="match status" value="1"/>
</dbReference>
<accession>A0A249N153</accession>
<organism evidence="1 2">
    <name type="scientific">Sphingobium xenophagum</name>
    <dbReference type="NCBI Taxonomy" id="121428"/>
    <lineage>
        <taxon>Bacteria</taxon>
        <taxon>Pseudomonadati</taxon>
        <taxon>Pseudomonadota</taxon>
        <taxon>Alphaproteobacteria</taxon>
        <taxon>Sphingomonadales</taxon>
        <taxon>Sphingomonadaceae</taxon>
        <taxon>Sphingobium</taxon>
    </lineage>
</organism>
<evidence type="ECO:0000313" key="1">
    <source>
        <dbReference type="EMBL" id="ASY47147.1"/>
    </source>
</evidence>
<dbReference type="AlphaFoldDB" id="A0A249N153"/>
<reference evidence="1 2" key="1">
    <citation type="submission" date="2017-08" db="EMBL/GenBank/DDBJ databases">
        <title>Whole Genome Sequence of Sphingobium hydrophobicum C1: Insights into Adaption to the Electronic-waste Contaminated Sediment.</title>
        <authorList>
            <person name="Song D."/>
            <person name="Chen X."/>
            <person name="Xu M."/>
        </authorList>
    </citation>
    <scope>NUCLEOTIDE SEQUENCE [LARGE SCALE GENOMIC DNA]</scope>
    <source>
        <strain evidence="1 2">C1</strain>
        <plasmid evidence="1 2">p5</plasmid>
    </source>
</reference>
<evidence type="ECO:0000313" key="2">
    <source>
        <dbReference type="Proteomes" id="UP000217141"/>
    </source>
</evidence>
<protein>
    <submittedName>
        <fullName evidence="1">Uncharacterized protein</fullName>
    </submittedName>
</protein>
<geneLocation type="plasmid" evidence="1 2">
    <name>p5</name>
</geneLocation>
<dbReference type="PANTHER" id="PTHR41244:SF1">
    <property type="entry name" value="GLYCOSYLTRANSFERASE"/>
    <property type="match status" value="1"/>
</dbReference>
<dbReference type="Pfam" id="PF14307">
    <property type="entry name" value="Glyco_tran_WbsX"/>
    <property type="match status" value="1"/>
</dbReference>